<feature type="domain" description="Alpha/beta hydrolase fold-3" evidence="3">
    <location>
        <begin position="74"/>
        <end position="269"/>
    </location>
</feature>
<dbReference type="InterPro" id="IPR013094">
    <property type="entry name" value="AB_hydrolase_3"/>
</dbReference>
<evidence type="ECO:0000259" key="3">
    <source>
        <dbReference type="Pfam" id="PF07859"/>
    </source>
</evidence>
<dbReference type="PROSITE" id="PS01173">
    <property type="entry name" value="LIPASE_GDXG_HIS"/>
    <property type="match status" value="1"/>
</dbReference>
<proteinExistence type="inferred from homology"/>
<dbReference type="Pfam" id="PF07859">
    <property type="entry name" value="Abhydrolase_3"/>
    <property type="match status" value="1"/>
</dbReference>
<dbReference type="EMBL" id="MH628529">
    <property type="protein sequence ID" value="AXY40397.1"/>
    <property type="molecule type" value="Genomic_DNA"/>
</dbReference>
<dbReference type="PANTHER" id="PTHR48081">
    <property type="entry name" value="AB HYDROLASE SUPERFAMILY PROTEIN C4A8.06C"/>
    <property type="match status" value="1"/>
</dbReference>
<reference evidence="4" key="1">
    <citation type="submission" date="2018-07" db="EMBL/GenBank/DDBJ databases">
        <title>Cloning and characterization of Lipase from Metagenome library.</title>
        <authorList>
            <person name="Kim D.R."/>
            <person name="Hwang I.T."/>
            <person name="Lim H.K."/>
        </authorList>
    </citation>
    <scope>NUCLEOTIDE SEQUENCE</scope>
</reference>
<dbReference type="InterPro" id="IPR050300">
    <property type="entry name" value="GDXG_lipolytic_enzyme"/>
</dbReference>
<evidence type="ECO:0000256" key="1">
    <source>
        <dbReference type="ARBA" id="ARBA00010515"/>
    </source>
</evidence>
<dbReference type="GO" id="GO:0004806">
    <property type="term" value="F:triacylglycerol lipase activity"/>
    <property type="evidence" value="ECO:0007669"/>
    <property type="project" value="UniProtKB-EC"/>
</dbReference>
<dbReference type="AlphaFoldDB" id="A0A385HDM7"/>
<dbReference type="EC" id="3.1.1.3" evidence="4"/>
<keyword evidence="2 4" id="KW-0378">Hydrolase</keyword>
<accession>A0A385HDM7</accession>
<dbReference type="InterPro" id="IPR029058">
    <property type="entry name" value="AB_hydrolase_fold"/>
</dbReference>
<organism evidence="4">
    <name type="scientific">uncultured organism</name>
    <dbReference type="NCBI Taxonomy" id="155900"/>
    <lineage>
        <taxon>unclassified sequences</taxon>
        <taxon>environmental samples</taxon>
    </lineage>
</organism>
<comment type="similarity">
    <text evidence="1">Belongs to the 'GDXG' lipolytic enzyme family.</text>
</comment>
<dbReference type="SUPFAM" id="SSF53474">
    <property type="entry name" value="alpha/beta-Hydrolases"/>
    <property type="match status" value="1"/>
</dbReference>
<evidence type="ECO:0000313" key="4">
    <source>
        <dbReference type="EMBL" id="AXY40397.1"/>
    </source>
</evidence>
<evidence type="ECO:0000256" key="2">
    <source>
        <dbReference type="ARBA" id="ARBA00022801"/>
    </source>
</evidence>
<dbReference type="Gene3D" id="3.40.50.1820">
    <property type="entry name" value="alpha/beta hydrolase"/>
    <property type="match status" value="1"/>
</dbReference>
<sequence>MSQIPADLLEFMETLRVPKGVNPADMLLRYDSLMNGNPPPVGAVHDGVLLHEVAGWRLTADIAVPSGTGPHPVLVYFHGGGWTMGSPKTHLRLGREFAAAGYLTINLDYRRAPKYRFPAAFDDCVFATRWAVENAARYGGDAKRLAVGGDSAGGNLAAAVLAEGTQKGGPKISTGVLLYGVFDYHQAMTSLGGTGPNTQFYLPEDQYEALRQDYRVSPFYACAKFPPCYIGVGTKDPLLPQSLELARALQAAGIEHDLHVVEGAPHAFFQLPPLSAYSEGYRRATAFLDKHLKH</sequence>
<name>A0A385HDM7_9ZZZZ</name>
<protein>
    <submittedName>
        <fullName evidence="4">Lipase 1420</fullName>
        <ecNumber evidence="4">3.1.1.3</ecNumber>
    </submittedName>
</protein>
<dbReference type="InterPro" id="IPR002168">
    <property type="entry name" value="Lipase_GDXG_HIS_AS"/>
</dbReference>